<dbReference type="AlphaFoldDB" id="A0A8J5RLQ5"/>
<organism evidence="2 3">
    <name type="scientific">Zizania palustris</name>
    <name type="common">Northern wild rice</name>
    <dbReference type="NCBI Taxonomy" id="103762"/>
    <lineage>
        <taxon>Eukaryota</taxon>
        <taxon>Viridiplantae</taxon>
        <taxon>Streptophyta</taxon>
        <taxon>Embryophyta</taxon>
        <taxon>Tracheophyta</taxon>
        <taxon>Spermatophyta</taxon>
        <taxon>Magnoliopsida</taxon>
        <taxon>Liliopsida</taxon>
        <taxon>Poales</taxon>
        <taxon>Poaceae</taxon>
        <taxon>BOP clade</taxon>
        <taxon>Oryzoideae</taxon>
        <taxon>Oryzeae</taxon>
        <taxon>Zizaniinae</taxon>
        <taxon>Zizania</taxon>
    </lineage>
</organism>
<gene>
    <name evidence="2" type="ORF">GUJ93_ZPchr0001g32156</name>
</gene>
<protein>
    <submittedName>
        <fullName evidence="2">Uncharacterized protein</fullName>
    </submittedName>
</protein>
<comment type="caution">
    <text evidence="2">The sequence shown here is derived from an EMBL/GenBank/DDBJ whole genome shotgun (WGS) entry which is preliminary data.</text>
</comment>
<dbReference type="Proteomes" id="UP000729402">
    <property type="component" value="Unassembled WGS sequence"/>
</dbReference>
<feature type="region of interest" description="Disordered" evidence="1">
    <location>
        <begin position="35"/>
        <end position="57"/>
    </location>
</feature>
<evidence type="ECO:0000256" key="1">
    <source>
        <dbReference type="SAM" id="MobiDB-lite"/>
    </source>
</evidence>
<name>A0A8J5RLQ5_ZIZPA</name>
<evidence type="ECO:0000313" key="3">
    <source>
        <dbReference type="Proteomes" id="UP000729402"/>
    </source>
</evidence>
<reference evidence="2" key="1">
    <citation type="journal article" date="2021" name="bioRxiv">
        <title>Whole Genome Assembly and Annotation of Northern Wild Rice, Zizania palustris L., Supports a Whole Genome Duplication in the Zizania Genus.</title>
        <authorList>
            <person name="Haas M."/>
            <person name="Kono T."/>
            <person name="Macchietto M."/>
            <person name="Millas R."/>
            <person name="McGilp L."/>
            <person name="Shao M."/>
            <person name="Duquette J."/>
            <person name="Hirsch C.N."/>
            <person name="Kimball J."/>
        </authorList>
    </citation>
    <scope>NUCLEOTIDE SEQUENCE</scope>
    <source>
        <tissue evidence="2">Fresh leaf tissue</tissue>
    </source>
</reference>
<proteinExistence type="predicted"/>
<dbReference type="EMBL" id="JAAALK010000288">
    <property type="protein sequence ID" value="KAG8056156.1"/>
    <property type="molecule type" value="Genomic_DNA"/>
</dbReference>
<sequence>MTGVLLHRRRVAAPSAANIVSPRVHIDIGAPPISLAPRRAAHSQNNPQKTRRWSPVPAAASAPALVDFGSGPRRFAGGSGSAQLSAAGRPPCVASVPPRLSKSAATPPSLPCYHSLRSLQQASNYSLPPPALSPAKQRMNKEHTIHRRPQFGHRHPSRGATVKGFKLLQVQPRPVRLVGPSAALLSKKPK</sequence>
<reference evidence="2" key="2">
    <citation type="submission" date="2021-02" db="EMBL/GenBank/DDBJ databases">
        <authorList>
            <person name="Kimball J.A."/>
            <person name="Haas M.W."/>
            <person name="Macchietto M."/>
            <person name="Kono T."/>
            <person name="Duquette J."/>
            <person name="Shao M."/>
        </authorList>
    </citation>
    <scope>NUCLEOTIDE SEQUENCE</scope>
    <source>
        <tissue evidence="2">Fresh leaf tissue</tissue>
    </source>
</reference>
<keyword evidence="3" id="KW-1185">Reference proteome</keyword>
<evidence type="ECO:0000313" key="2">
    <source>
        <dbReference type="EMBL" id="KAG8056156.1"/>
    </source>
</evidence>
<accession>A0A8J5RLQ5</accession>